<sequence>MSDDASPYFVRPHRFDHDDQDDRAFPQLDREHRVVLDPGERALWRGRVEVAGYLLGPTLGNGTLHWSLLRPAELTVTDRRLAFVCEEWGFEEVTDRRTGPGRPRHRRRDNATNRIITGQIRWQWPGRLHLMPAEPATGNRAARPARVLLVCDSLRTIRQPALSFGGGEVEQGGGAAELIHLVRRAVAQFRLAHPGTPEMSPQERETLTVRAGVGRSSEGLADLRGVVLPGAMVVEFTHRDDYHRRPTRSSFSARRAPQAGSAGLRRSRQPGSAS</sequence>
<proteinExistence type="predicted"/>
<keyword evidence="3" id="KW-1185">Reference proteome</keyword>
<feature type="region of interest" description="Disordered" evidence="1">
    <location>
        <begin position="244"/>
        <end position="274"/>
    </location>
</feature>
<accession>A0A495JEZ3</accession>
<evidence type="ECO:0000313" key="3">
    <source>
        <dbReference type="Proteomes" id="UP000277671"/>
    </source>
</evidence>
<reference evidence="2 3" key="1">
    <citation type="submission" date="2018-10" db="EMBL/GenBank/DDBJ databases">
        <title>Sequencing the genomes of 1000 actinobacteria strains.</title>
        <authorList>
            <person name="Klenk H.-P."/>
        </authorList>
    </citation>
    <scope>NUCLEOTIDE SEQUENCE [LARGE SCALE GENOMIC DNA]</scope>
    <source>
        <strain evidence="2 3">DSM 45175</strain>
    </source>
</reference>
<organism evidence="2 3">
    <name type="scientific">Micromonospora pisi</name>
    <dbReference type="NCBI Taxonomy" id="589240"/>
    <lineage>
        <taxon>Bacteria</taxon>
        <taxon>Bacillati</taxon>
        <taxon>Actinomycetota</taxon>
        <taxon>Actinomycetes</taxon>
        <taxon>Micromonosporales</taxon>
        <taxon>Micromonosporaceae</taxon>
        <taxon>Micromonospora</taxon>
    </lineage>
</organism>
<dbReference type="AlphaFoldDB" id="A0A495JEZ3"/>
<dbReference type="EMBL" id="RBKT01000001">
    <property type="protein sequence ID" value="RKR87580.1"/>
    <property type="molecule type" value="Genomic_DNA"/>
</dbReference>
<gene>
    <name evidence="2" type="ORF">BDK92_1860</name>
</gene>
<evidence type="ECO:0000313" key="2">
    <source>
        <dbReference type="EMBL" id="RKR87580.1"/>
    </source>
</evidence>
<dbReference type="RefSeq" id="WP_211349160.1">
    <property type="nucleotide sequence ID" value="NZ_RBKT01000001.1"/>
</dbReference>
<evidence type="ECO:0000256" key="1">
    <source>
        <dbReference type="SAM" id="MobiDB-lite"/>
    </source>
</evidence>
<dbReference type="Proteomes" id="UP000277671">
    <property type="component" value="Unassembled WGS sequence"/>
</dbReference>
<name>A0A495JEZ3_9ACTN</name>
<protein>
    <submittedName>
        <fullName evidence="2">Uncharacterized protein</fullName>
    </submittedName>
</protein>
<comment type="caution">
    <text evidence="2">The sequence shown here is derived from an EMBL/GenBank/DDBJ whole genome shotgun (WGS) entry which is preliminary data.</text>
</comment>